<evidence type="ECO:0000313" key="3">
    <source>
        <dbReference type="Proteomes" id="UP001596411"/>
    </source>
</evidence>
<gene>
    <name evidence="2" type="ORF">ACFQH5_15100</name>
</gene>
<dbReference type="RefSeq" id="WP_346062964.1">
    <property type="nucleotide sequence ID" value="NZ_BAAADR010000013.1"/>
</dbReference>
<comment type="caution">
    <text evidence="2">The sequence shown here is derived from an EMBL/GenBank/DDBJ whole genome shotgun (WGS) entry which is preliminary data.</text>
</comment>
<keyword evidence="3" id="KW-1185">Reference proteome</keyword>
<evidence type="ECO:0000313" key="2">
    <source>
        <dbReference type="EMBL" id="MFC7090879.1"/>
    </source>
</evidence>
<sequence length="114" mass="12448">MSTSSSHAELQARLAGGQTPEITEAQVAEIVALEAKHGFPGLIIAVTDPEIAETMTAFQRQHARNWLRSANHRFGAELQNQLGRLPTVGELADRLKLSIDMHPHAAKQAAQPRH</sequence>
<dbReference type="Proteomes" id="UP001596411">
    <property type="component" value="Unassembled WGS sequence"/>
</dbReference>
<dbReference type="EMBL" id="JBHSZP010000029">
    <property type="protein sequence ID" value="MFC7090879.1"/>
    <property type="molecule type" value="Genomic_DNA"/>
</dbReference>
<name>A0ABW2F3Q0_9GAMM</name>
<accession>A0ABW2F3Q0</accession>
<reference evidence="3" key="1">
    <citation type="journal article" date="2019" name="Int. J. Syst. Evol. Microbiol.">
        <title>The Global Catalogue of Microorganisms (GCM) 10K type strain sequencing project: providing services to taxonomists for standard genome sequencing and annotation.</title>
        <authorList>
            <consortium name="The Broad Institute Genomics Platform"/>
            <consortium name="The Broad Institute Genome Sequencing Center for Infectious Disease"/>
            <person name="Wu L."/>
            <person name="Ma J."/>
        </authorList>
    </citation>
    <scope>NUCLEOTIDE SEQUENCE [LARGE SCALE GENOMIC DNA]</scope>
    <source>
        <strain evidence="3">CGMCC 1.13666</strain>
    </source>
</reference>
<evidence type="ECO:0000256" key="1">
    <source>
        <dbReference type="SAM" id="MobiDB-lite"/>
    </source>
</evidence>
<organism evidence="2 3">
    <name type="scientific">Halomonas salifodinae</name>
    <dbReference type="NCBI Taxonomy" id="438745"/>
    <lineage>
        <taxon>Bacteria</taxon>
        <taxon>Pseudomonadati</taxon>
        <taxon>Pseudomonadota</taxon>
        <taxon>Gammaproteobacteria</taxon>
        <taxon>Oceanospirillales</taxon>
        <taxon>Halomonadaceae</taxon>
        <taxon>Halomonas</taxon>
    </lineage>
</organism>
<proteinExistence type="predicted"/>
<protein>
    <submittedName>
        <fullName evidence="2">Uncharacterized protein</fullName>
    </submittedName>
</protein>
<feature type="region of interest" description="Disordered" evidence="1">
    <location>
        <begin position="1"/>
        <end position="21"/>
    </location>
</feature>